<keyword evidence="1" id="KW-1133">Transmembrane helix</keyword>
<gene>
    <name evidence="2" type="ORF">BW47_00020</name>
</gene>
<evidence type="ECO:0000313" key="3">
    <source>
        <dbReference type="Proteomes" id="UP000185490"/>
    </source>
</evidence>
<protein>
    <recommendedName>
        <fullName evidence="4">ABC transmembrane type-1 domain-containing protein</fullName>
    </recommendedName>
</protein>
<accession>A0ABN4UXD3</accession>
<keyword evidence="3" id="KW-1185">Reference proteome</keyword>
<dbReference type="EMBL" id="CP007389">
    <property type="protein sequence ID" value="APT74785.1"/>
    <property type="molecule type" value="Genomic_DNA"/>
</dbReference>
<sequence>MIKRIYSFMYKNGGNPLLFFIYLISILLISSQNFLFNYFVTMGIKNIVDGLFQKNVDLFRIGFLNTLEALVMLILILGVFTYIFLLVCQKTSNIIREYFF</sequence>
<evidence type="ECO:0000256" key="1">
    <source>
        <dbReference type="SAM" id="Phobius"/>
    </source>
</evidence>
<reference evidence="2 3" key="1">
    <citation type="submission" date="2014-02" db="EMBL/GenBank/DDBJ databases">
        <title>Diversity of Thermotogales isolates from hydrothermal vents.</title>
        <authorList>
            <person name="Haverkamp T.H.A."/>
            <person name="Lossouarn J."/>
            <person name="Geslin C."/>
            <person name="Nesbo C.L."/>
        </authorList>
    </citation>
    <scope>NUCLEOTIDE SEQUENCE [LARGE SCALE GENOMIC DNA]</scope>
    <source>
        <strain evidence="2 3">431</strain>
    </source>
</reference>
<keyword evidence="1" id="KW-0472">Membrane</keyword>
<dbReference type="Proteomes" id="UP000185490">
    <property type="component" value="Chromosome"/>
</dbReference>
<feature type="transmembrane region" description="Helical" evidence="1">
    <location>
        <begin position="20"/>
        <end position="41"/>
    </location>
</feature>
<feature type="transmembrane region" description="Helical" evidence="1">
    <location>
        <begin position="61"/>
        <end position="87"/>
    </location>
</feature>
<name>A0ABN4UXD3_9BACT</name>
<proteinExistence type="predicted"/>
<evidence type="ECO:0008006" key="4">
    <source>
        <dbReference type="Google" id="ProtNLM"/>
    </source>
</evidence>
<organism evidence="2 3">
    <name type="scientific">Thermosipho melanesiensis</name>
    <dbReference type="NCBI Taxonomy" id="46541"/>
    <lineage>
        <taxon>Bacteria</taxon>
        <taxon>Thermotogati</taxon>
        <taxon>Thermotogota</taxon>
        <taxon>Thermotogae</taxon>
        <taxon>Thermotogales</taxon>
        <taxon>Fervidobacteriaceae</taxon>
        <taxon>Thermosipho</taxon>
    </lineage>
</organism>
<keyword evidence="1" id="KW-0812">Transmembrane</keyword>
<evidence type="ECO:0000313" key="2">
    <source>
        <dbReference type="EMBL" id="APT74785.1"/>
    </source>
</evidence>
<dbReference type="RefSeq" id="WP_041425855.1">
    <property type="nucleotide sequence ID" value="NZ_CP007389.1"/>
</dbReference>